<reference evidence="1" key="2">
    <citation type="submission" date="2025-08" db="UniProtKB">
        <authorList>
            <consortium name="Ensembl"/>
        </authorList>
    </citation>
    <scope>IDENTIFICATION</scope>
</reference>
<reference evidence="1" key="3">
    <citation type="submission" date="2025-09" db="UniProtKB">
        <authorList>
            <consortium name="Ensembl"/>
        </authorList>
    </citation>
    <scope>IDENTIFICATION</scope>
</reference>
<name>H2YGZ0_CIOSA</name>
<dbReference type="InParanoid" id="H2YGZ0"/>
<protein>
    <submittedName>
        <fullName evidence="1">Uncharacterized protein</fullName>
    </submittedName>
</protein>
<evidence type="ECO:0000313" key="1">
    <source>
        <dbReference type="Ensembl" id="ENSCSAVP00000004589.1"/>
    </source>
</evidence>
<dbReference type="HOGENOM" id="CLU_2855459_0_0_1"/>
<dbReference type="Ensembl" id="ENSCSAVT00000004656.1">
    <property type="protein sequence ID" value="ENSCSAVP00000004589.1"/>
    <property type="gene ID" value="ENSCSAVG00000002735.1"/>
</dbReference>
<dbReference type="Proteomes" id="UP000007875">
    <property type="component" value="Unassembled WGS sequence"/>
</dbReference>
<sequence length="65" mass="7288">VCEEVHDCSLQVKLIISCFWVVHDTFRPRQRGLSHKAPVSSALEVSSFHLASSSPQTRKLTLVLL</sequence>
<evidence type="ECO:0000313" key="2">
    <source>
        <dbReference type="Proteomes" id="UP000007875"/>
    </source>
</evidence>
<organism evidence="1 2">
    <name type="scientific">Ciona savignyi</name>
    <name type="common">Pacific transparent sea squirt</name>
    <dbReference type="NCBI Taxonomy" id="51511"/>
    <lineage>
        <taxon>Eukaryota</taxon>
        <taxon>Metazoa</taxon>
        <taxon>Chordata</taxon>
        <taxon>Tunicata</taxon>
        <taxon>Ascidiacea</taxon>
        <taxon>Phlebobranchia</taxon>
        <taxon>Cionidae</taxon>
        <taxon>Ciona</taxon>
    </lineage>
</organism>
<proteinExistence type="predicted"/>
<dbReference type="AlphaFoldDB" id="H2YGZ0"/>
<keyword evidence="2" id="KW-1185">Reference proteome</keyword>
<reference evidence="2" key="1">
    <citation type="submission" date="2003-08" db="EMBL/GenBank/DDBJ databases">
        <authorList>
            <person name="Birren B."/>
            <person name="Nusbaum C."/>
            <person name="Abebe A."/>
            <person name="Abouelleil A."/>
            <person name="Adekoya E."/>
            <person name="Ait-zahra M."/>
            <person name="Allen N."/>
            <person name="Allen T."/>
            <person name="An P."/>
            <person name="Anderson M."/>
            <person name="Anderson S."/>
            <person name="Arachchi H."/>
            <person name="Armbruster J."/>
            <person name="Bachantsang P."/>
            <person name="Baldwin J."/>
            <person name="Barry A."/>
            <person name="Bayul T."/>
            <person name="Blitshsteyn B."/>
            <person name="Bloom T."/>
            <person name="Blye J."/>
            <person name="Boguslavskiy L."/>
            <person name="Borowsky M."/>
            <person name="Boukhgalter B."/>
            <person name="Brunache A."/>
            <person name="Butler J."/>
            <person name="Calixte N."/>
            <person name="Calvo S."/>
            <person name="Camarata J."/>
            <person name="Campo K."/>
            <person name="Chang J."/>
            <person name="Cheshatsang Y."/>
            <person name="Citroen M."/>
            <person name="Collymore A."/>
            <person name="Considine T."/>
            <person name="Cook A."/>
            <person name="Cooke P."/>
            <person name="Corum B."/>
            <person name="Cuomo C."/>
            <person name="David R."/>
            <person name="Dawoe T."/>
            <person name="Degray S."/>
            <person name="Dodge S."/>
            <person name="Dooley K."/>
            <person name="Dorje P."/>
            <person name="Dorjee K."/>
            <person name="Dorris L."/>
            <person name="Duffey N."/>
            <person name="Dupes A."/>
            <person name="Elkins T."/>
            <person name="Engels R."/>
            <person name="Erickson J."/>
            <person name="Farina A."/>
            <person name="Faro S."/>
            <person name="Ferreira P."/>
            <person name="Fischer H."/>
            <person name="Fitzgerald M."/>
            <person name="Foley K."/>
            <person name="Gage D."/>
            <person name="Galagan J."/>
            <person name="Gearin G."/>
            <person name="Gnerre S."/>
            <person name="Gnirke A."/>
            <person name="Goyette A."/>
            <person name="Graham J."/>
            <person name="Grandbois E."/>
            <person name="Gyaltsen K."/>
            <person name="Hafez N."/>
            <person name="Hagopian D."/>
            <person name="Hagos B."/>
            <person name="Hall J."/>
            <person name="Hatcher B."/>
            <person name="Heller A."/>
            <person name="Higgins H."/>
            <person name="Honan T."/>
            <person name="Horn A."/>
            <person name="Houde N."/>
            <person name="Hughes L."/>
            <person name="Hulme W."/>
            <person name="Husby E."/>
            <person name="Iliev I."/>
            <person name="Jaffe D."/>
            <person name="Jones C."/>
            <person name="Kamal M."/>
            <person name="Kamat A."/>
            <person name="Kamvysselis M."/>
            <person name="Karlsson E."/>
            <person name="Kells C."/>
            <person name="Kieu A."/>
            <person name="Kisner P."/>
            <person name="Kodira C."/>
            <person name="Kulbokas E."/>
            <person name="Labutti K."/>
            <person name="Lama D."/>
            <person name="Landers T."/>
            <person name="Leger J."/>
            <person name="Levine S."/>
            <person name="Lewis D."/>
            <person name="Lewis T."/>
            <person name="Lindblad-toh K."/>
            <person name="Liu X."/>
            <person name="Lokyitsang T."/>
            <person name="Lokyitsang Y."/>
            <person name="Lucien O."/>
            <person name="Lui A."/>
            <person name="Ma L.J."/>
            <person name="Mabbitt R."/>
            <person name="Macdonald J."/>
            <person name="Maclean C."/>
            <person name="Major J."/>
            <person name="Manning J."/>
            <person name="Marabella R."/>
            <person name="Maru K."/>
            <person name="Matthews C."/>
            <person name="Mauceli E."/>
            <person name="Mccarthy M."/>
            <person name="Mcdonough S."/>
            <person name="Mcghee T."/>
            <person name="Meldrim J."/>
            <person name="Meneus L."/>
            <person name="Mesirov J."/>
            <person name="Mihalev A."/>
            <person name="Mihova T."/>
            <person name="Mikkelsen T."/>
            <person name="Mlenga V."/>
            <person name="Moru K."/>
            <person name="Mozes J."/>
            <person name="Mulrain L."/>
            <person name="Munson G."/>
            <person name="Naylor J."/>
            <person name="Newes C."/>
            <person name="Nguyen C."/>
            <person name="Nguyen N."/>
            <person name="Nguyen T."/>
            <person name="Nicol R."/>
            <person name="Nielsen C."/>
            <person name="Nizzari M."/>
            <person name="Norbu C."/>
            <person name="Norbu N."/>
            <person name="O'donnell P."/>
            <person name="Okoawo O."/>
            <person name="O'leary S."/>
            <person name="Omotosho B."/>
            <person name="O'neill K."/>
            <person name="Osman S."/>
            <person name="Parker S."/>
            <person name="Perrin D."/>
            <person name="Phunkhang P."/>
            <person name="Piqani B."/>
            <person name="Purcell S."/>
            <person name="Rachupka T."/>
            <person name="Ramasamy U."/>
            <person name="Rameau R."/>
            <person name="Ray V."/>
            <person name="Raymond C."/>
            <person name="Retta R."/>
            <person name="Richardson S."/>
            <person name="Rise C."/>
            <person name="Rodriguez J."/>
            <person name="Rogers J."/>
            <person name="Rogov P."/>
            <person name="Rutman M."/>
            <person name="Schupbach R."/>
            <person name="Seaman C."/>
            <person name="Settipalli S."/>
            <person name="Sharpe T."/>
            <person name="Sheridan J."/>
            <person name="Sherpa N."/>
            <person name="Shi J."/>
            <person name="Smirnov S."/>
            <person name="Smith C."/>
            <person name="Sougnez C."/>
            <person name="Spencer B."/>
            <person name="Stalker J."/>
            <person name="Stange-thomann N."/>
            <person name="Stavropoulos S."/>
            <person name="Stetson K."/>
            <person name="Stone C."/>
            <person name="Stone S."/>
            <person name="Stubbs M."/>
            <person name="Talamas J."/>
            <person name="Tchuinga P."/>
            <person name="Tenzing P."/>
            <person name="Tesfaye S."/>
            <person name="Theodore J."/>
            <person name="Thoulutsang Y."/>
            <person name="Topham K."/>
            <person name="Towey S."/>
            <person name="Tsamla T."/>
            <person name="Tsomo N."/>
            <person name="Vallee D."/>
            <person name="Vassiliev H."/>
            <person name="Venkataraman V."/>
            <person name="Vinson J."/>
            <person name="Vo A."/>
            <person name="Wade C."/>
            <person name="Wang S."/>
            <person name="Wangchuk T."/>
            <person name="Wangdi T."/>
            <person name="Whittaker C."/>
            <person name="Wilkinson J."/>
            <person name="Wu Y."/>
            <person name="Wyman D."/>
            <person name="Yadav S."/>
            <person name="Yang S."/>
            <person name="Yang X."/>
            <person name="Yeager S."/>
            <person name="Yee E."/>
            <person name="Young G."/>
            <person name="Zainoun J."/>
            <person name="Zembeck L."/>
            <person name="Zimmer A."/>
            <person name="Zody M."/>
            <person name="Lander E."/>
        </authorList>
    </citation>
    <scope>NUCLEOTIDE SEQUENCE [LARGE SCALE GENOMIC DNA]</scope>
</reference>
<accession>H2YGZ0</accession>